<evidence type="ECO:0000313" key="3">
    <source>
        <dbReference type="Proteomes" id="UP001501153"/>
    </source>
</evidence>
<sequence length="220" mass="24824">MRKSSPSRPMRLRTLLTYLSLLPLGACTKSCDDYDNAAEFNRAQLPPYTETGAHTMGCRLGPQVWTVLGHHDAGRAIIGGTYWEKNELWAGPFNNFLTPPRVPLLQVMGRMTGVRDSKAFYDMELNMVFHLTDTLGGLRLLGTDTARATTGIQPEAMWANDYLSFSNDYRSRTRRPVRLQIRRLDRQQRIVSGTFEGWLYGGPGGNDSLEVADGRFDVKY</sequence>
<dbReference type="EMBL" id="BAABGZ010000017">
    <property type="protein sequence ID" value="GAA4354716.1"/>
    <property type="molecule type" value="Genomic_DNA"/>
</dbReference>
<comment type="caution">
    <text evidence="2">The sequence shown here is derived from an EMBL/GenBank/DDBJ whole genome shotgun (WGS) entry which is preliminary data.</text>
</comment>
<feature type="chain" id="PRO_5045549300" evidence="1">
    <location>
        <begin position="27"/>
        <end position="220"/>
    </location>
</feature>
<name>A0ABP8IAK8_9BACT</name>
<reference evidence="3" key="1">
    <citation type="journal article" date="2019" name="Int. J. Syst. Evol. Microbiol.">
        <title>The Global Catalogue of Microorganisms (GCM) 10K type strain sequencing project: providing services to taxonomists for standard genome sequencing and annotation.</title>
        <authorList>
            <consortium name="The Broad Institute Genomics Platform"/>
            <consortium name="The Broad Institute Genome Sequencing Center for Infectious Disease"/>
            <person name="Wu L."/>
            <person name="Ma J."/>
        </authorList>
    </citation>
    <scope>NUCLEOTIDE SEQUENCE [LARGE SCALE GENOMIC DNA]</scope>
    <source>
        <strain evidence="3">JCM 17923</strain>
    </source>
</reference>
<evidence type="ECO:0000313" key="2">
    <source>
        <dbReference type="EMBL" id="GAA4354716.1"/>
    </source>
</evidence>
<protein>
    <submittedName>
        <fullName evidence="2">Uncharacterized protein</fullName>
    </submittedName>
</protein>
<keyword evidence="3" id="KW-1185">Reference proteome</keyword>
<keyword evidence="1" id="KW-0732">Signal</keyword>
<organism evidence="2 3">
    <name type="scientific">Hymenobacter saemangeumensis</name>
    <dbReference type="NCBI Taxonomy" id="1084522"/>
    <lineage>
        <taxon>Bacteria</taxon>
        <taxon>Pseudomonadati</taxon>
        <taxon>Bacteroidota</taxon>
        <taxon>Cytophagia</taxon>
        <taxon>Cytophagales</taxon>
        <taxon>Hymenobacteraceae</taxon>
        <taxon>Hymenobacter</taxon>
    </lineage>
</organism>
<evidence type="ECO:0000256" key="1">
    <source>
        <dbReference type="SAM" id="SignalP"/>
    </source>
</evidence>
<gene>
    <name evidence="2" type="ORF">GCM10023185_16800</name>
</gene>
<accession>A0ABP8IAK8</accession>
<dbReference type="Proteomes" id="UP001501153">
    <property type="component" value="Unassembled WGS sequence"/>
</dbReference>
<proteinExistence type="predicted"/>
<feature type="signal peptide" evidence="1">
    <location>
        <begin position="1"/>
        <end position="26"/>
    </location>
</feature>